<dbReference type="AlphaFoldDB" id="A0A2A8HDN4"/>
<proteinExistence type="predicted"/>
<name>A0A2A8HDN4_9BACI</name>
<dbReference type="Proteomes" id="UP000220841">
    <property type="component" value="Unassembled WGS sequence"/>
</dbReference>
<gene>
    <name evidence="1" type="ORF">CN585_16630</name>
</gene>
<dbReference type="EMBL" id="NUBY01000074">
    <property type="protein sequence ID" value="PEQ04963.1"/>
    <property type="molecule type" value="Genomic_DNA"/>
</dbReference>
<sequence length="291" mass="34578">MEELELWLKRMENGTIGEARTRELLIDRFWILDRSVDIDGADLIIQQRITRNLIDTKPHRLGIIQAKYREKLTGIEIKQDYVQNEKGEPREGFFLFIHSGKEKNKKCWFFSSLDLDDIREDIFDESNNIYVLSDAVNWDKFLVNDVTKVLDLIEEGLKSAEITLNNEFIEKHITHTEKDFSNIYHMNWYRDNDENSIVDLVLPYKKDVREATKLIWKDLSTLIKLHNEVDPLKFHDGLISNYSNDLQGHRYLLPNIQDAIEKLKDSSIKIQDNDFHIEYEINQYNEINLWC</sequence>
<comment type="caution">
    <text evidence="1">The sequence shown here is derived from an EMBL/GenBank/DDBJ whole genome shotgun (WGS) entry which is preliminary data.</text>
</comment>
<dbReference type="RefSeq" id="WP_098226746.1">
    <property type="nucleotide sequence ID" value="NZ_NUBY01000074.1"/>
</dbReference>
<organism evidence="1 2">
    <name type="scientific">Bacillus toyonensis</name>
    <dbReference type="NCBI Taxonomy" id="155322"/>
    <lineage>
        <taxon>Bacteria</taxon>
        <taxon>Bacillati</taxon>
        <taxon>Bacillota</taxon>
        <taxon>Bacilli</taxon>
        <taxon>Bacillales</taxon>
        <taxon>Bacillaceae</taxon>
        <taxon>Bacillus</taxon>
        <taxon>Bacillus cereus group</taxon>
    </lineage>
</organism>
<accession>A0A2A8HDN4</accession>
<reference evidence="1 2" key="1">
    <citation type="submission" date="2017-09" db="EMBL/GenBank/DDBJ databases">
        <title>Large-scale bioinformatics analysis of Bacillus genomes uncovers conserved roles of natural products in bacterial physiology.</title>
        <authorList>
            <consortium name="Agbiome Team Llc"/>
            <person name="Bleich R.M."/>
            <person name="Grubbs K.J."/>
            <person name="Santa Maria K.C."/>
            <person name="Allen S.E."/>
            <person name="Farag S."/>
            <person name="Shank E.A."/>
            <person name="Bowers A."/>
        </authorList>
    </citation>
    <scope>NUCLEOTIDE SEQUENCE [LARGE SCALE GENOMIC DNA]</scope>
    <source>
        <strain evidence="1 2">AFS021349</strain>
    </source>
</reference>
<protein>
    <submittedName>
        <fullName evidence="1">Uncharacterized protein</fullName>
    </submittedName>
</protein>
<evidence type="ECO:0000313" key="1">
    <source>
        <dbReference type="EMBL" id="PEQ04963.1"/>
    </source>
</evidence>
<evidence type="ECO:0000313" key="2">
    <source>
        <dbReference type="Proteomes" id="UP000220841"/>
    </source>
</evidence>